<dbReference type="GO" id="GO:0000105">
    <property type="term" value="P:L-histidine biosynthetic process"/>
    <property type="evidence" value="ECO:0007669"/>
    <property type="project" value="UniProtKB-UniRule"/>
</dbReference>
<dbReference type="PANTHER" id="PTHR21039">
    <property type="entry name" value="HISTIDINOL PHOSPHATASE-RELATED"/>
    <property type="match status" value="1"/>
</dbReference>
<keyword evidence="5 8" id="KW-0378">Hydrolase</keyword>
<sequence length="272" mass="31249">MDQKILWDCHMHSSFSADSDTPMEEMIQTAADQGLTGICFTEHFDPDYPDTPENLDFSLNIPAYRQKLESLADAFKDQIQVNFGIELGLQPQLAESFSDLLKEVPFDFVIGSSHVVHGYDPYYPSYFEGRKESACYMEYFESILENIAAFDEMDVYGHIDYVVRYGPNQNRQYSYGRYKEILDEILRTLIRKNVGIELNTGGYHYGLGEPNPCVNIIRRYRELGGEIITIGADAHTPDKIGYAFDKAADVLRECGFSYYAVFKNRRPVFHKL</sequence>
<dbReference type="Proteomes" id="UP000253208">
    <property type="component" value="Unassembled WGS sequence"/>
</dbReference>
<dbReference type="Gene3D" id="3.20.20.140">
    <property type="entry name" value="Metal-dependent hydrolases"/>
    <property type="match status" value="1"/>
</dbReference>
<dbReference type="SUPFAM" id="SSF89550">
    <property type="entry name" value="PHP domain-like"/>
    <property type="match status" value="1"/>
</dbReference>
<dbReference type="InterPro" id="IPR010140">
    <property type="entry name" value="Histidinol_P_phosphatase_HisJ"/>
</dbReference>
<dbReference type="InterPro" id="IPR003141">
    <property type="entry name" value="Pol/His_phosphatase_N"/>
</dbReference>
<comment type="pathway">
    <text evidence="1 8">Amino-acid biosynthesis; L-histidine biosynthesis; L-histidine from 5-phospho-alpha-D-ribose 1-diphosphate: step 8/9.</text>
</comment>
<keyword evidence="6 8" id="KW-0368">Histidine biosynthesis</keyword>
<dbReference type="Pfam" id="PF02811">
    <property type="entry name" value="PHP"/>
    <property type="match status" value="1"/>
</dbReference>
<evidence type="ECO:0000256" key="8">
    <source>
        <dbReference type="RuleBase" id="RU366003"/>
    </source>
</evidence>
<evidence type="ECO:0000256" key="1">
    <source>
        <dbReference type="ARBA" id="ARBA00004970"/>
    </source>
</evidence>
<feature type="domain" description="Polymerase/histidinol phosphatase N-terminal" evidence="9">
    <location>
        <begin position="7"/>
        <end position="91"/>
    </location>
</feature>
<dbReference type="RefSeq" id="WP_022426901.1">
    <property type="nucleotide sequence ID" value="NZ_PSQG01000008.1"/>
</dbReference>
<evidence type="ECO:0000313" key="10">
    <source>
        <dbReference type="EMBL" id="RCH44442.1"/>
    </source>
</evidence>
<name>A0A367G160_9FIRM</name>
<dbReference type="PANTHER" id="PTHR21039:SF0">
    <property type="entry name" value="HISTIDINOL-PHOSPHATASE"/>
    <property type="match status" value="1"/>
</dbReference>
<comment type="caution">
    <text evidence="10">The sequence shown here is derived from an EMBL/GenBank/DDBJ whole genome shotgun (WGS) entry which is preliminary data.</text>
</comment>
<organism evidence="10 11">
    <name type="scientific">Blautia obeum</name>
    <dbReference type="NCBI Taxonomy" id="40520"/>
    <lineage>
        <taxon>Bacteria</taxon>
        <taxon>Bacillati</taxon>
        <taxon>Bacillota</taxon>
        <taxon>Clostridia</taxon>
        <taxon>Lachnospirales</taxon>
        <taxon>Lachnospiraceae</taxon>
        <taxon>Blautia</taxon>
    </lineage>
</organism>
<dbReference type="GO" id="GO:0005737">
    <property type="term" value="C:cytoplasm"/>
    <property type="evidence" value="ECO:0007669"/>
    <property type="project" value="TreeGrafter"/>
</dbReference>
<evidence type="ECO:0000256" key="3">
    <source>
        <dbReference type="ARBA" id="ARBA00013085"/>
    </source>
</evidence>
<dbReference type="UniPathway" id="UPA00031">
    <property type="reaction ID" value="UER00013"/>
</dbReference>
<accession>A0A367G160</accession>
<dbReference type="EMBL" id="PSQG01000008">
    <property type="protein sequence ID" value="RCH44442.1"/>
    <property type="molecule type" value="Genomic_DNA"/>
</dbReference>
<evidence type="ECO:0000259" key="9">
    <source>
        <dbReference type="SMART" id="SM00481"/>
    </source>
</evidence>
<dbReference type="GO" id="GO:0004401">
    <property type="term" value="F:histidinol-phosphatase activity"/>
    <property type="evidence" value="ECO:0007669"/>
    <property type="project" value="UniProtKB-UniRule"/>
</dbReference>
<comment type="similarity">
    <text evidence="2 8">Belongs to the PHP hydrolase family. HisK subfamily.</text>
</comment>
<evidence type="ECO:0000256" key="7">
    <source>
        <dbReference type="ARBA" id="ARBA00049158"/>
    </source>
</evidence>
<dbReference type="InterPro" id="IPR016195">
    <property type="entry name" value="Pol/histidinol_Pase-like"/>
</dbReference>
<proteinExistence type="inferred from homology"/>
<reference evidence="10 11" key="1">
    <citation type="submission" date="2018-02" db="EMBL/GenBank/DDBJ databases">
        <title>Complete genome sequencing of Faecalibacterium prausnitzii strains isolated from the human gut.</title>
        <authorList>
            <person name="Fitzgerald B.C."/>
            <person name="Shkoporov A.N."/>
            <person name="Ross P.R."/>
            <person name="Hill C."/>
        </authorList>
    </citation>
    <scope>NUCLEOTIDE SEQUENCE [LARGE SCALE GENOMIC DNA]</scope>
    <source>
        <strain evidence="10 11">APC942/31-1</strain>
    </source>
</reference>
<dbReference type="NCBIfam" id="TIGR01856">
    <property type="entry name" value="hisJ_fam"/>
    <property type="match status" value="1"/>
</dbReference>
<gene>
    <name evidence="10" type="ORF">C4886_07330</name>
</gene>
<evidence type="ECO:0000256" key="6">
    <source>
        <dbReference type="ARBA" id="ARBA00023102"/>
    </source>
</evidence>
<evidence type="ECO:0000313" key="11">
    <source>
        <dbReference type="Proteomes" id="UP000253208"/>
    </source>
</evidence>
<comment type="catalytic activity">
    <reaction evidence="7 8">
        <text>L-histidinol phosphate + H2O = L-histidinol + phosphate</text>
        <dbReference type="Rhea" id="RHEA:14465"/>
        <dbReference type="ChEBI" id="CHEBI:15377"/>
        <dbReference type="ChEBI" id="CHEBI:43474"/>
        <dbReference type="ChEBI" id="CHEBI:57699"/>
        <dbReference type="ChEBI" id="CHEBI:57980"/>
        <dbReference type="EC" id="3.1.3.15"/>
    </reaction>
</comment>
<dbReference type="EC" id="3.1.3.15" evidence="3 8"/>
<dbReference type="AlphaFoldDB" id="A0A367G160"/>
<evidence type="ECO:0000256" key="2">
    <source>
        <dbReference type="ARBA" id="ARBA00009152"/>
    </source>
</evidence>
<dbReference type="SMART" id="SM00481">
    <property type="entry name" value="POLIIIAc"/>
    <property type="match status" value="1"/>
</dbReference>
<protein>
    <recommendedName>
        <fullName evidence="3 8">Histidinol-phosphatase</fullName>
        <shortName evidence="8">HolPase</shortName>
        <ecNumber evidence="3 8">3.1.3.15</ecNumber>
    </recommendedName>
</protein>
<evidence type="ECO:0000256" key="5">
    <source>
        <dbReference type="ARBA" id="ARBA00022801"/>
    </source>
</evidence>
<dbReference type="InterPro" id="IPR004013">
    <property type="entry name" value="PHP_dom"/>
</dbReference>
<evidence type="ECO:0000256" key="4">
    <source>
        <dbReference type="ARBA" id="ARBA00022605"/>
    </source>
</evidence>
<keyword evidence="4 8" id="KW-0028">Amino-acid biosynthesis</keyword>